<protein>
    <submittedName>
        <fullName evidence="1">Heavy metal RND efflux outer membrane protein, CzcC family</fullName>
    </submittedName>
</protein>
<dbReference type="PANTHER" id="PTHR30203">
    <property type="entry name" value="OUTER MEMBRANE CATION EFFLUX PROTEIN"/>
    <property type="match status" value="1"/>
</dbReference>
<name>A0A3B0YFS9_9ZZZZ</name>
<dbReference type="SUPFAM" id="SSF56954">
    <property type="entry name" value="Outer membrane efflux proteins (OEP)"/>
    <property type="match status" value="1"/>
</dbReference>
<accession>A0A3B0YFS9</accession>
<reference evidence="1" key="1">
    <citation type="submission" date="2018-06" db="EMBL/GenBank/DDBJ databases">
        <authorList>
            <person name="Zhirakovskaya E."/>
        </authorList>
    </citation>
    <scope>NUCLEOTIDE SEQUENCE</scope>
</reference>
<dbReference type="InterPro" id="IPR003423">
    <property type="entry name" value="OMP_efflux"/>
</dbReference>
<dbReference type="Pfam" id="PF02321">
    <property type="entry name" value="OEP"/>
    <property type="match status" value="1"/>
</dbReference>
<sequence>MYMCRISFCKLFLAIGSLAALGFSMNTAHAAPDLSLAEAERLALAEDPAVIASRARADALLEQSIAAGQLPDPKLLLGMWNVPVNDFSISREPVTQFRTGLRQAFPRGSSLKYRQRSTEWMGKAQTSMTRNMQLEIQRDVRLSWLELYYQQRAAGIIERSSGLFRQLVDITRSHFASGRVSQQDVLQAQLELSRLEDRTTRIYKQAEVQRATLSRWIGERAWAPVENSFPGLPALPARDDLRKGLDSHPAIEAASARVQAQQQMVKVAREQYKPGFNVGVEYRKRFGDNPDGSERDDMMAAMVTLDLPFFTDKRQDKTLSASQSLANAAIQGREQRLRELQRMLGSDYARWQRLGEQEVLYRDKLLQEARANADAALSSYQNGINEFTTLMRARLMELEVQLQDTRIRVDRAKAAARLLFLAADGTDAMNQAGETP</sequence>
<dbReference type="PANTHER" id="PTHR30203:SF24">
    <property type="entry name" value="BLR4935 PROTEIN"/>
    <property type="match status" value="1"/>
</dbReference>
<dbReference type="EMBL" id="UOFN01000118">
    <property type="protein sequence ID" value="VAW79745.1"/>
    <property type="molecule type" value="Genomic_DNA"/>
</dbReference>
<proteinExistence type="predicted"/>
<gene>
    <name evidence="1" type="ORF">MNBD_GAMMA15-879</name>
</gene>
<dbReference type="InterPro" id="IPR010131">
    <property type="entry name" value="MdtP/NodT-like"/>
</dbReference>
<dbReference type="GO" id="GO:0015562">
    <property type="term" value="F:efflux transmembrane transporter activity"/>
    <property type="evidence" value="ECO:0007669"/>
    <property type="project" value="InterPro"/>
</dbReference>
<evidence type="ECO:0000313" key="1">
    <source>
        <dbReference type="EMBL" id="VAW79745.1"/>
    </source>
</evidence>
<dbReference type="AlphaFoldDB" id="A0A3B0YFS9"/>
<dbReference type="Gene3D" id="1.20.1600.10">
    <property type="entry name" value="Outer membrane efflux proteins (OEP)"/>
    <property type="match status" value="1"/>
</dbReference>
<organism evidence="1">
    <name type="scientific">hydrothermal vent metagenome</name>
    <dbReference type="NCBI Taxonomy" id="652676"/>
    <lineage>
        <taxon>unclassified sequences</taxon>
        <taxon>metagenomes</taxon>
        <taxon>ecological metagenomes</taxon>
    </lineage>
</organism>